<protein>
    <submittedName>
        <fullName evidence="18">Voltage-dependent calcium channel subunit alpha-2/delta-3</fullName>
    </submittedName>
</protein>
<comment type="caution">
    <text evidence="18">The sequence shown here is derived from an EMBL/GenBank/DDBJ whole genome shotgun (WGS) entry which is preliminary data.</text>
</comment>
<evidence type="ECO:0000256" key="15">
    <source>
        <dbReference type="ARBA" id="ARBA00023303"/>
    </source>
</evidence>
<evidence type="ECO:0000256" key="5">
    <source>
        <dbReference type="ARBA" id="ARBA00022692"/>
    </source>
</evidence>
<keyword evidence="12" id="KW-0472">Membrane</keyword>
<keyword evidence="4" id="KW-0107">Calcium channel</keyword>
<dbReference type="InterPro" id="IPR036465">
    <property type="entry name" value="vWFA_dom_sf"/>
</dbReference>
<accession>A0A2J7PJ48</accession>
<evidence type="ECO:0000256" key="9">
    <source>
        <dbReference type="ARBA" id="ARBA00022882"/>
    </source>
</evidence>
<evidence type="ECO:0000313" key="18">
    <source>
        <dbReference type="EMBL" id="PNF16365.1"/>
    </source>
</evidence>
<proteinExistence type="predicted"/>
<keyword evidence="19" id="KW-1185">Reference proteome</keyword>
<dbReference type="PANTHER" id="PTHR10166">
    <property type="entry name" value="VOLTAGE-DEPENDENT CALCIUM CHANNEL SUBUNIT ALPHA-2/DELTA-RELATED"/>
    <property type="match status" value="1"/>
</dbReference>
<dbReference type="InterPro" id="IPR002035">
    <property type="entry name" value="VWF_A"/>
</dbReference>
<keyword evidence="2" id="KW-0813">Transport</keyword>
<name>A0A2J7PJ48_9NEOP</name>
<evidence type="ECO:0000313" key="19">
    <source>
        <dbReference type="Proteomes" id="UP000235965"/>
    </source>
</evidence>
<dbReference type="SUPFAM" id="SSF53300">
    <property type="entry name" value="vWA-like"/>
    <property type="match status" value="1"/>
</dbReference>
<keyword evidence="10" id="KW-1133">Transmembrane helix</keyword>
<evidence type="ECO:0000256" key="7">
    <source>
        <dbReference type="ARBA" id="ARBA00022729"/>
    </source>
</evidence>
<keyword evidence="14" id="KW-0325">Glycoprotein</keyword>
<dbReference type="InParanoid" id="A0A2J7PJ48"/>
<feature type="domain" description="VWFA" evidence="17">
    <location>
        <begin position="241"/>
        <end position="423"/>
    </location>
</feature>
<dbReference type="InterPro" id="IPR051173">
    <property type="entry name" value="Ca_channel_alpha-2/delta"/>
</dbReference>
<keyword evidence="15" id="KW-0407">Ion channel</keyword>
<dbReference type="PROSITE" id="PS50234">
    <property type="entry name" value="VWFA"/>
    <property type="match status" value="1"/>
</dbReference>
<evidence type="ECO:0000256" key="1">
    <source>
        <dbReference type="ARBA" id="ARBA00004479"/>
    </source>
</evidence>
<dbReference type="GO" id="GO:0046872">
    <property type="term" value="F:metal ion binding"/>
    <property type="evidence" value="ECO:0007669"/>
    <property type="project" value="UniProtKB-KW"/>
</dbReference>
<dbReference type="FunFam" id="3.40.50.410:FF:000095">
    <property type="entry name" value="Dihydropyridine-sensitive l-type calcium channel"/>
    <property type="match status" value="1"/>
</dbReference>
<reference evidence="18 19" key="1">
    <citation type="submission" date="2017-12" db="EMBL/GenBank/DDBJ databases">
        <title>Hemimetabolous genomes reveal molecular basis of termite eusociality.</title>
        <authorList>
            <person name="Harrison M.C."/>
            <person name="Jongepier E."/>
            <person name="Robertson H.M."/>
            <person name="Arning N."/>
            <person name="Bitard-Feildel T."/>
            <person name="Chao H."/>
            <person name="Childers C.P."/>
            <person name="Dinh H."/>
            <person name="Doddapaneni H."/>
            <person name="Dugan S."/>
            <person name="Gowin J."/>
            <person name="Greiner C."/>
            <person name="Han Y."/>
            <person name="Hu H."/>
            <person name="Hughes D.S.T."/>
            <person name="Huylmans A.-K."/>
            <person name="Kemena C."/>
            <person name="Kremer L.P.M."/>
            <person name="Lee S.L."/>
            <person name="Lopez-Ezquerra A."/>
            <person name="Mallet L."/>
            <person name="Monroy-Kuhn J.M."/>
            <person name="Moser A."/>
            <person name="Murali S.C."/>
            <person name="Muzny D.M."/>
            <person name="Otani S."/>
            <person name="Piulachs M.-D."/>
            <person name="Poelchau M."/>
            <person name="Qu J."/>
            <person name="Schaub F."/>
            <person name="Wada-Katsumata A."/>
            <person name="Worley K.C."/>
            <person name="Xie Q."/>
            <person name="Ylla G."/>
            <person name="Poulsen M."/>
            <person name="Gibbs R.A."/>
            <person name="Schal C."/>
            <person name="Richards S."/>
            <person name="Belles X."/>
            <person name="Korb J."/>
            <person name="Bornberg-Bauer E."/>
        </authorList>
    </citation>
    <scope>NUCLEOTIDE SEQUENCE [LARGE SCALE GENOMIC DNA]</scope>
    <source>
        <tissue evidence="18">Whole body</tissue>
    </source>
</reference>
<evidence type="ECO:0000256" key="12">
    <source>
        <dbReference type="ARBA" id="ARBA00023136"/>
    </source>
</evidence>
<evidence type="ECO:0000256" key="11">
    <source>
        <dbReference type="ARBA" id="ARBA00023065"/>
    </source>
</evidence>
<dbReference type="PANTHER" id="PTHR10166:SF63">
    <property type="entry name" value="STRAIGHTJACKET, ISOFORM C"/>
    <property type="match status" value="1"/>
</dbReference>
<dbReference type="OrthoDB" id="10054666at2759"/>
<evidence type="ECO:0000256" key="6">
    <source>
        <dbReference type="ARBA" id="ARBA00022723"/>
    </source>
</evidence>
<evidence type="ECO:0000256" key="2">
    <source>
        <dbReference type="ARBA" id="ARBA00022448"/>
    </source>
</evidence>
<dbReference type="InterPro" id="IPR013608">
    <property type="entry name" value="VWA_N"/>
</dbReference>
<evidence type="ECO:0000256" key="3">
    <source>
        <dbReference type="ARBA" id="ARBA00022568"/>
    </source>
</evidence>
<keyword evidence="8" id="KW-0106">Calcium</keyword>
<dbReference type="CDD" id="cd18774">
    <property type="entry name" value="PDC2_HK_sensor"/>
    <property type="match status" value="1"/>
</dbReference>
<dbReference type="AlphaFoldDB" id="A0A2J7PJ48"/>
<evidence type="ECO:0000256" key="10">
    <source>
        <dbReference type="ARBA" id="ARBA00022989"/>
    </source>
</evidence>
<dbReference type="CDD" id="cd01463">
    <property type="entry name" value="vWA_VGCC_like"/>
    <property type="match status" value="1"/>
</dbReference>
<feature type="chain" id="PRO_5014367564" evidence="16">
    <location>
        <begin position="22"/>
        <end position="1215"/>
    </location>
</feature>
<evidence type="ECO:0000256" key="14">
    <source>
        <dbReference type="ARBA" id="ARBA00023180"/>
    </source>
</evidence>
<keyword evidence="6" id="KW-0479">Metal-binding</keyword>
<dbReference type="SMART" id="SM00327">
    <property type="entry name" value="VWA"/>
    <property type="match status" value="1"/>
</dbReference>
<evidence type="ECO:0000256" key="13">
    <source>
        <dbReference type="ARBA" id="ARBA00023157"/>
    </source>
</evidence>
<keyword evidence="5" id="KW-0812">Transmembrane</keyword>
<keyword evidence="11" id="KW-0406">Ion transport</keyword>
<evidence type="ECO:0000256" key="4">
    <source>
        <dbReference type="ARBA" id="ARBA00022673"/>
    </source>
</evidence>
<dbReference type="Proteomes" id="UP000235965">
    <property type="component" value="Unassembled WGS sequence"/>
</dbReference>
<dbReference type="EMBL" id="NEVH01024950">
    <property type="protein sequence ID" value="PNF16365.1"/>
    <property type="molecule type" value="Genomic_DNA"/>
</dbReference>
<dbReference type="FunFam" id="3.30.450.20:FF:000057">
    <property type="entry name" value="Voltage-dependent calcium channel subunit alpha-2/delta-4"/>
    <property type="match status" value="1"/>
</dbReference>
<keyword evidence="3" id="KW-0109">Calcium transport</keyword>
<dbReference type="Gene3D" id="3.30.450.20">
    <property type="entry name" value="PAS domain"/>
    <property type="match status" value="1"/>
</dbReference>
<dbReference type="GO" id="GO:0005891">
    <property type="term" value="C:voltage-gated calcium channel complex"/>
    <property type="evidence" value="ECO:0007669"/>
    <property type="project" value="TreeGrafter"/>
</dbReference>
<dbReference type="Pfam" id="PF13519">
    <property type="entry name" value="VWA_2"/>
    <property type="match status" value="1"/>
</dbReference>
<dbReference type="GO" id="GO:0005245">
    <property type="term" value="F:voltage-gated calcium channel activity"/>
    <property type="evidence" value="ECO:0007669"/>
    <property type="project" value="TreeGrafter"/>
</dbReference>
<dbReference type="STRING" id="105785.A0A2J7PJ48"/>
<keyword evidence="9" id="KW-0851">Voltage-gated channel</keyword>
<keyword evidence="7 16" id="KW-0732">Signal</keyword>
<dbReference type="InterPro" id="IPR013680">
    <property type="entry name" value="VDCC_a2/dsu"/>
</dbReference>
<sequence>MHFLVILTTTILLSSSPSSQSSNHGSQERISVSTVNNWAGKLGGELWILGEYVTSREEIQKSYKTAQVYRKDGNTIAREIANDIKNMTDLKISAVKRIMDSAEATAVSQQDEVVTEYEYYNTKTLRPPGEPLEKGGKEMILTPNKHFYNIPVNTSHSAVHVPTNVYDQAPDILKAIKWSENLNEIFIRNYQDDPSLSWQYFGSSSGFMRQYPAMQWRNDSVDLYDCRTRSWYIEAAASPKDMVILVDNSGSMTGIRKEIARHVVSNILDTLGNNDFVNIFNFSEEIDEVVPCFKDVLVQANLANVREFKQGMKDLHTDKIANFSAVLIKAFELLQQYRETKQGACCNQAIMLITDGVPYNYKDIFEEYNWKNSDEMPVRVFTYLIGREVTDVREVKWMACANRGYYVPLSTLAEVREQVLHYIPVMARPLVLTKTEHPINWTPVYADITDPKMTDWLWEKRECSEQKEIYEIYYRDRFRSKHISNEEHDRRYVQKIRRAQDNDEDSEDYQKYQLMTSVSMPVFDQRENATRIAHLLGVAGTDVPIQDIQKLMVPHKLGVNGYAFVITNNGYILTHPDLRPVFQGILKPSYNSVDMAEVELVNDRREARDFNPKLREFRSDVINQSTGATTLDVKYHFDDMKRASYTKRHYYYTGIDNTPFTLVVALPDHYGLVSVNAQLEIRRQYAEGVNVSQFFQGDNWRIHPDWIYCKYHYDSEHEFPSPEAEFRHFLVRTGNPNWKWLSKRSVTPPEHVEQSNTSGGKSEKLDKDSYFCDRELFLSLIFDGRATKGFSSRNLSSNQESKKEFQQRLGVTIAFVATHSGLTRWQELPGEENREQLRFGDIHNRAIDEIWYKRAVEQHYVEEDSFVYSVPFDDGEGYRNDTLVTASHAIFSHKSQPENKYPVAVVGFQFRHMSLHALFKNITSTCENCRSTCDSDELECYVLDNNGYIIVSESLKDTGKFFGEVQGNIMEMMVQEDLYKRIRVFDYQAVCFREDGIKNKAPFLLTPLNHLKWMLEWFVGNIVWLLLEGNLKCLGHLSWAFSSEDDYHDGSYIPTDTTFVEDSEEQNMKPTEPPYEKLQINRTRPEPCDMEMDLYKLQYDNNRVFGKKAEEGCARPFVVQKINFSNMVLVVVDTLCPFLEEKKLSIAPTEVKYNHSLACFKVHTGDLPRKRPKSCIREHPKEKEIELCGHGTQVEDSILPVLLCWLITFLLGGKH</sequence>
<evidence type="ECO:0000256" key="8">
    <source>
        <dbReference type="ARBA" id="ARBA00022837"/>
    </source>
</evidence>
<dbReference type="FunCoup" id="A0A2J7PJ48">
    <property type="interactions" value="91"/>
</dbReference>
<evidence type="ECO:0000259" key="17">
    <source>
        <dbReference type="PROSITE" id="PS50234"/>
    </source>
</evidence>
<dbReference type="Pfam" id="PF08399">
    <property type="entry name" value="VWA_N"/>
    <property type="match status" value="1"/>
</dbReference>
<feature type="signal peptide" evidence="16">
    <location>
        <begin position="1"/>
        <end position="21"/>
    </location>
</feature>
<gene>
    <name evidence="18" type="primary">Cacna2d3_1</name>
    <name evidence="18" type="ORF">B7P43_G10509</name>
</gene>
<comment type="subcellular location">
    <subcellularLocation>
        <location evidence="1">Membrane</location>
        <topology evidence="1">Single-pass type I membrane protein</topology>
    </subcellularLocation>
</comment>
<dbReference type="Gene3D" id="3.40.50.410">
    <property type="entry name" value="von Willebrand factor, type A domain"/>
    <property type="match status" value="1"/>
</dbReference>
<evidence type="ECO:0000256" key="16">
    <source>
        <dbReference type="SAM" id="SignalP"/>
    </source>
</evidence>
<organism evidence="18 19">
    <name type="scientific">Cryptotermes secundus</name>
    <dbReference type="NCBI Taxonomy" id="105785"/>
    <lineage>
        <taxon>Eukaryota</taxon>
        <taxon>Metazoa</taxon>
        <taxon>Ecdysozoa</taxon>
        <taxon>Arthropoda</taxon>
        <taxon>Hexapoda</taxon>
        <taxon>Insecta</taxon>
        <taxon>Pterygota</taxon>
        <taxon>Neoptera</taxon>
        <taxon>Polyneoptera</taxon>
        <taxon>Dictyoptera</taxon>
        <taxon>Blattodea</taxon>
        <taxon>Blattoidea</taxon>
        <taxon>Termitoidae</taxon>
        <taxon>Kalotermitidae</taxon>
        <taxon>Cryptotermitinae</taxon>
        <taxon>Cryptotermes</taxon>
    </lineage>
</organism>
<dbReference type="Pfam" id="PF08473">
    <property type="entry name" value="VGCC_alpha2"/>
    <property type="match status" value="1"/>
</dbReference>
<keyword evidence="13" id="KW-1015">Disulfide bond</keyword>